<proteinExistence type="predicted"/>
<sequence>MDIWSEHGAYQGPEAFHTSRDAELHIDAAFVIYVRVRSCQGRRQVAYLPSHFEIHQQNYLPMWANTEYGSAPNRDLPPLSSIIRHPRPPCSNCKPSPRLAHPSSFSPARGRSQAEVLLSAATSNNNSSSNLLGISPPPPLLSSRLLTLESTPASTPHSQP</sequence>
<name>A0A7C8MT10_9PLEO</name>
<protein>
    <submittedName>
        <fullName evidence="2">Uncharacterized protein</fullName>
    </submittedName>
</protein>
<reference evidence="2 3" key="1">
    <citation type="submission" date="2020-01" db="EMBL/GenBank/DDBJ databases">
        <authorList>
            <consortium name="DOE Joint Genome Institute"/>
            <person name="Haridas S."/>
            <person name="Albert R."/>
            <person name="Binder M."/>
            <person name="Bloem J."/>
            <person name="Labutti K."/>
            <person name="Salamov A."/>
            <person name="Andreopoulos B."/>
            <person name="Baker S.E."/>
            <person name="Barry K."/>
            <person name="Bills G."/>
            <person name="Bluhm B.H."/>
            <person name="Cannon C."/>
            <person name="Castanera R."/>
            <person name="Culley D.E."/>
            <person name="Daum C."/>
            <person name="Ezra D."/>
            <person name="Gonzalez J.B."/>
            <person name="Henrissat B."/>
            <person name="Kuo A."/>
            <person name="Liang C."/>
            <person name="Lipzen A."/>
            <person name="Lutzoni F."/>
            <person name="Magnuson J."/>
            <person name="Mondo S."/>
            <person name="Nolan M."/>
            <person name="Ohm R."/>
            <person name="Pangilinan J."/>
            <person name="Park H.-J.H."/>
            <person name="Ramirez L."/>
            <person name="Alfaro M."/>
            <person name="Sun H."/>
            <person name="Tritt A."/>
            <person name="Yoshinaga Y."/>
            <person name="Zwiers L.-H.L."/>
            <person name="Turgeon B.G."/>
            <person name="Goodwin S.B."/>
            <person name="Spatafora J.W."/>
            <person name="Crous P.W."/>
            <person name="Grigoriev I.V."/>
        </authorList>
    </citation>
    <scope>NUCLEOTIDE SEQUENCE [LARGE SCALE GENOMIC DNA]</scope>
    <source>
        <strain evidence="2 3">CBS 611.86</strain>
    </source>
</reference>
<evidence type="ECO:0000313" key="3">
    <source>
        <dbReference type="Proteomes" id="UP000481861"/>
    </source>
</evidence>
<feature type="region of interest" description="Disordered" evidence="1">
    <location>
        <begin position="74"/>
        <end position="113"/>
    </location>
</feature>
<gene>
    <name evidence="2" type="ORF">BDV95DRAFT_326077</name>
</gene>
<dbReference type="Proteomes" id="UP000481861">
    <property type="component" value="Unassembled WGS sequence"/>
</dbReference>
<comment type="caution">
    <text evidence="2">The sequence shown here is derived from an EMBL/GenBank/DDBJ whole genome shotgun (WGS) entry which is preliminary data.</text>
</comment>
<dbReference type="EMBL" id="JAADJZ010000006">
    <property type="protein sequence ID" value="KAF2874205.1"/>
    <property type="molecule type" value="Genomic_DNA"/>
</dbReference>
<accession>A0A7C8MT10</accession>
<feature type="compositionally biased region" description="Low complexity" evidence="1">
    <location>
        <begin position="141"/>
        <end position="152"/>
    </location>
</feature>
<organism evidence="2 3">
    <name type="scientific">Massariosphaeria phaeospora</name>
    <dbReference type="NCBI Taxonomy" id="100035"/>
    <lineage>
        <taxon>Eukaryota</taxon>
        <taxon>Fungi</taxon>
        <taxon>Dikarya</taxon>
        <taxon>Ascomycota</taxon>
        <taxon>Pezizomycotina</taxon>
        <taxon>Dothideomycetes</taxon>
        <taxon>Pleosporomycetidae</taxon>
        <taxon>Pleosporales</taxon>
        <taxon>Pleosporales incertae sedis</taxon>
        <taxon>Massariosphaeria</taxon>
    </lineage>
</organism>
<evidence type="ECO:0000256" key="1">
    <source>
        <dbReference type="SAM" id="MobiDB-lite"/>
    </source>
</evidence>
<keyword evidence="3" id="KW-1185">Reference proteome</keyword>
<dbReference type="AlphaFoldDB" id="A0A7C8MT10"/>
<feature type="region of interest" description="Disordered" evidence="1">
    <location>
        <begin position="141"/>
        <end position="160"/>
    </location>
</feature>
<evidence type="ECO:0000313" key="2">
    <source>
        <dbReference type="EMBL" id="KAF2874205.1"/>
    </source>
</evidence>